<keyword evidence="3" id="KW-1185">Reference proteome</keyword>
<sequence length="492" mass="54768">MRRQSRAHVDPKPGLMRLEEPQSSARTSPDNVEILVAEQHSPGEIQPSPSATEIPRVSHDALPLDQTLLASLNTDASLHDQYRVDHLYQAEDQNATESSSRFELTSQHILLTLAMDLGPTELPTQSSYSYFMEKVESPILCPFDSFNWRRIKIHVAQLGFQETSVAISILAVQALYRAQADRLPMSHAMSLYQAAATEFESISRNDTVDFNIVLAVFFLLSLSVVTLPNEDSLALRELDGPFVTRLETWILTHNRSPISLRIGAWLQFLDTATKRAGNPGLLPEPVSSLLQRHVMHPPSLSPLEHDQNAANVLYDTVSAPLFDFYLELQKISNRVADLSHYRRSRITPTDQAEVTEISKGLKTHMSSLWEARPGPLRLQPGELRDNLSPTIADQLIALAGVCMAAYLAEVVALGRTLGDPPFASTEAIQAMSKMRDLIEGDWNTSNGGALNPGYLRPLFVYAIEGLSKEETLWAVNRLRQIKNPLTNFGDMV</sequence>
<comment type="caution">
    <text evidence="2">The sequence shown here is derived from an EMBL/GenBank/DDBJ whole genome shotgun (WGS) entry which is preliminary data.</text>
</comment>
<evidence type="ECO:0000313" key="3">
    <source>
        <dbReference type="Proteomes" id="UP001219568"/>
    </source>
</evidence>
<proteinExistence type="predicted"/>
<gene>
    <name evidence="2" type="ORF">N7460_002917</name>
</gene>
<dbReference type="AlphaFoldDB" id="A0AAD6IKT4"/>
<feature type="region of interest" description="Disordered" evidence="1">
    <location>
        <begin position="1"/>
        <end position="53"/>
    </location>
</feature>
<reference evidence="2" key="2">
    <citation type="submission" date="2023-01" db="EMBL/GenBank/DDBJ databases">
        <authorList>
            <person name="Petersen C."/>
        </authorList>
    </citation>
    <scope>NUCLEOTIDE SEQUENCE</scope>
    <source>
        <strain evidence="2">IBT 15450</strain>
    </source>
</reference>
<organism evidence="2 3">
    <name type="scientific">Penicillium canescens</name>
    <dbReference type="NCBI Taxonomy" id="5083"/>
    <lineage>
        <taxon>Eukaryota</taxon>
        <taxon>Fungi</taxon>
        <taxon>Dikarya</taxon>
        <taxon>Ascomycota</taxon>
        <taxon>Pezizomycotina</taxon>
        <taxon>Eurotiomycetes</taxon>
        <taxon>Eurotiomycetidae</taxon>
        <taxon>Eurotiales</taxon>
        <taxon>Aspergillaceae</taxon>
        <taxon>Penicillium</taxon>
    </lineage>
</organism>
<accession>A0AAD6IKT4</accession>
<dbReference type="EMBL" id="JAQJZL010000002">
    <property type="protein sequence ID" value="KAJ6052383.1"/>
    <property type="molecule type" value="Genomic_DNA"/>
</dbReference>
<evidence type="ECO:0000313" key="2">
    <source>
        <dbReference type="EMBL" id="KAJ6052383.1"/>
    </source>
</evidence>
<protein>
    <submittedName>
        <fullName evidence="2">Uncharacterized protein</fullName>
    </submittedName>
</protein>
<evidence type="ECO:0000256" key="1">
    <source>
        <dbReference type="SAM" id="MobiDB-lite"/>
    </source>
</evidence>
<dbReference type="Proteomes" id="UP001219568">
    <property type="component" value="Unassembled WGS sequence"/>
</dbReference>
<name>A0AAD6IKT4_PENCN</name>
<feature type="compositionally biased region" description="Polar residues" evidence="1">
    <location>
        <begin position="21"/>
        <end position="30"/>
    </location>
</feature>
<reference evidence="2" key="1">
    <citation type="journal article" date="2023" name="IMA Fungus">
        <title>Comparative genomic study of the Penicillium genus elucidates a diverse pangenome and 15 lateral gene transfer events.</title>
        <authorList>
            <person name="Petersen C."/>
            <person name="Sorensen T."/>
            <person name="Nielsen M.R."/>
            <person name="Sondergaard T.E."/>
            <person name="Sorensen J.L."/>
            <person name="Fitzpatrick D.A."/>
            <person name="Frisvad J.C."/>
            <person name="Nielsen K.L."/>
        </authorList>
    </citation>
    <scope>NUCLEOTIDE SEQUENCE</scope>
    <source>
        <strain evidence="2">IBT 15450</strain>
    </source>
</reference>